<dbReference type="InterPro" id="IPR000014">
    <property type="entry name" value="PAS"/>
</dbReference>
<keyword evidence="2" id="KW-0175">Coiled coil</keyword>
<accession>A0ABS8D8Q5</accession>
<dbReference type="InterPro" id="IPR035909">
    <property type="entry name" value="CheB_C"/>
</dbReference>
<comment type="caution">
    <text evidence="8">The sequence shown here is derived from an EMBL/GenBank/DDBJ whole genome shotgun (WGS) entry which is preliminary data.</text>
</comment>
<protein>
    <submittedName>
        <fullName evidence="8">EAL domain-containing protein</fullName>
    </submittedName>
</protein>
<evidence type="ECO:0000259" key="3">
    <source>
        <dbReference type="PROSITE" id="PS50112"/>
    </source>
</evidence>
<dbReference type="PROSITE" id="PS50887">
    <property type="entry name" value="GGDEF"/>
    <property type="match status" value="1"/>
</dbReference>
<dbReference type="Gene3D" id="3.30.450.20">
    <property type="entry name" value="PAS domain"/>
    <property type="match status" value="3"/>
</dbReference>
<evidence type="ECO:0000313" key="8">
    <source>
        <dbReference type="EMBL" id="MCB6184566.1"/>
    </source>
</evidence>
<dbReference type="EMBL" id="JAJBZT010000007">
    <property type="protein sequence ID" value="MCB6184566.1"/>
    <property type="molecule type" value="Genomic_DNA"/>
</dbReference>
<dbReference type="PROSITE" id="PS50122">
    <property type="entry name" value="CHEB"/>
    <property type="match status" value="1"/>
</dbReference>
<organism evidence="8 9">
    <name type="scientific">Leeia speluncae</name>
    <dbReference type="NCBI Taxonomy" id="2884804"/>
    <lineage>
        <taxon>Bacteria</taxon>
        <taxon>Pseudomonadati</taxon>
        <taxon>Pseudomonadota</taxon>
        <taxon>Betaproteobacteria</taxon>
        <taxon>Neisseriales</taxon>
        <taxon>Leeiaceae</taxon>
        <taxon>Leeia</taxon>
    </lineage>
</organism>
<dbReference type="PANTHER" id="PTHR44757:SF2">
    <property type="entry name" value="BIOFILM ARCHITECTURE MAINTENANCE PROTEIN MBAA"/>
    <property type="match status" value="1"/>
</dbReference>
<feature type="domain" description="PAS" evidence="3">
    <location>
        <begin position="810"/>
        <end position="880"/>
    </location>
</feature>
<dbReference type="SUPFAM" id="SSF53335">
    <property type="entry name" value="S-adenosyl-L-methionine-dependent methyltransferases"/>
    <property type="match status" value="1"/>
</dbReference>
<reference evidence="8" key="1">
    <citation type="submission" date="2021-10" db="EMBL/GenBank/DDBJ databases">
        <title>The complete genome sequence of Leeia sp. TBRC 13508.</title>
        <authorList>
            <person name="Charoenyingcharoen P."/>
            <person name="Yukphan P."/>
        </authorList>
    </citation>
    <scope>NUCLEOTIDE SEQUENCE</scope>
    <source>
        <strain evidence="8">TBRC 13508</strain>
    </source>
</reference>
<dbReference type="InterPro" id="IPR000780">
    <property type="entry name" value="CheR_MeTrfase"/>
</dbReference>
<dbReference type="SMART" id="SM00138">
    <property type="entry name" value="MeTrc"/>
    <property type="match status" value="1"/>
</dbReference>
<feature type="domain" description="PAS" evidence="3">
    <location>
        <begin position="937"/>
        <end position="973"/>
    </location>
</feature>
<dbReference type="InterPro" id="IPR029787">
    <property type="entry name" value="Nucleotide_cyclase"/>
</dbReference>
<dbReference type="CDD" id="cd01948">
    <property type="entry name" value="EAL"/>
    <property type="match status" value="1"/>
</dbReference>
<dbReference type="InterPro" id="IPR000160">
    <property type="entry name" value="GGDEF_dom"/>
</dbReference>
<dbReference type="PROSITE" id="PS50883">
    <property type="entry name" value="EAL"/>
    <property type="match status" value="1"/>
</dbReference>
<keyword evidence="1" id="KW-0378">Hydrolase</keyword>
<dbReference type="SUPFAM" id="SSF55073">
    <property type="entry name" value="Nucleotide cyclase"/>
    <property type="match status" value="1"/>
</dbReference>
<feature type="domain" description="EAL" evidence="6">
    <location>
        <begin position="1228"/>
        <end position="1483"/>
    </location>
</feature>
<dbReference type="SUPFAM" id="SSF52738">
    <property type="entry name" value="Methylesterase CheB, C-terminal domain"/>
    <property type="match status" value="1"/>
</dbReference>
<dbReference type="SMART" id="SM00086">
    <property type="entry name" value="PAC"/>
    <property type="match status" value="2"/>
</dbReference>
<dbReference type="SUPFAM" id="SSF141868">
    <property type="entry name" value="EAL domain-like"/>
    <property type="match status" value="1"/>
</dbReference>
<dbReference type="Pfam" id="PF08448">
    <property type="entry name" value="PAS_4"/>
    <property type="match status" value="1"/>
</dbReference>
<dbReference type="PROSITE" id="PS50123">
    <property type="entry name" value="CHER"/>
    <property type="match status" value="1"/>
</dbReference>
<dbReference type="InterPro" id="IPR001633">
    <property type="entry name" value="EAL_dom"/>
</dbReference>
<dbReference type="NCBIfam" id="TIGR00254">
    <property type="entry name" value="GGDEF"/>
    <property type="match status" value="1"/>
</dbReference>
<dbReference type="Gene3D" id="3.40.50.150">
    <property type="entry name" value="Vaccinia Virus protein VP39"/>
    <property type="match status" value="1"/>
</dbReference>
<dbReference type="PROSITE" id="PS50112">
    <property type="entry name" value="PAS"/>
    <property type="match status" value="2"/>
</dbReference>
<feature type="active site" evidence="1">
    <location>
        <position position="42"/>
    </location>
</feature>
<dbReference type="CDD" id="cd16434">
    <property type="entry name" value="CheB-CheR_fusion"/>
    <property type="match status" value="1"/>
</dbReference>
<feature type="domain" description="CheB-type methylesterase" evidence="4">
    <location>
        <begin position="9"/>
        <end position="192"/>
    </location>
</feature>
<dbReference type="RefSeq" id="WP_227181375.1">
    <property type="nucleotide sequence ID" value="NZ_JAJBZT010000007.1"/>
</dbReference>
<evidence type="ECO:0000259" key="6">
    <source>
        <dbReference type="PROSITE" id="PS50883"/>
    </source>
</evidence>
<gene>
    <name evidence="8" type="ORF">LIN78_13540</name>
</gene>
<dbReference type="Gene3D" id="3.40.50.180">
    <property type="entry name" value="Methylesterase CheB, C-terminal domain"/>
    <property type="match status" value="1"/>
</dbReference>
<dbReference type="PRINTS" id="PR00996">
    <property type="entry name" value="CHERMTFRASE"/>
</dbReference>
<dbReference type="InterPro" id="IPR001610">
    <property type="entry name" value="PAC"/>
</dbReference>
<dbReference type="SMART" id="SM00052">
    <property type="entry name" value="EAL"/>
    <property type="match status" value="1"/>
</dbReference>
<sequence length="1486" mass="164975">MSIEGKTYIVGIGASAGGLEAVTKLIANLSPTLPCAYVLLQHLSPTYKSMMVDILSRETVLSVIEATDGLQLKAGMLCVIPASYNAILEKGVIRLSLAPPESSPKPSINQFFCSLAEEEATAATGILLSGTGSDGVAGLRAIQTAGGHTLVQLPETAKYEGMPQSAIDAGVADHIASPEDLPAALQMILSLETADTLPPEQDLLGQLLSKLKSQIHYDFTGYKIGTLMRRIRRREIATGNFDLNTYLNWVDQHPEELDLLAKDILISVTAFFRDHDAFDALRDAINLLCQSRKDGGDIRVWVAGCASGEEVYSIAMLIAESLYQLGIAPPVQIFATDVDDDALNIARRGIYPQIAMNIVPMEMREKYFNAVGSNYEAKKSLRDMIVFAKHNLVTDPPFFRLDLVSCRNVLIYFDAVLQAKVLKTFQFGLKKEGLLFLGRSESIGQSDNCFSPINRRERLYKKTGDNPTELIFNPSESKVEIPMVRKDRRMEMLLTGIVQQLGVTCVLCDRDGAIQHAAGQVDKFLKFPEGATRCIASEVILPALRGELLSMMHRARQENQAQHGRQRKLESEWVYLLVSPLHDAGTQYTLVLIIPVEAVLPDEMRPVSQTLEMEDELLVTREHLQTLVEEMATSNEEMQTLNEEAQAANEELQATNEELEAANQELQATNEELISLNEELNVKTYELGILTEEYVHLYDALHFPIMVFDQHAELIRFNKSAAKACDLRTTALNQNVHSLRLPSKLAELPAKLYQVIEHGEIIEEIISDLEQVQRLVITPGFDSDGHIRTLVTCLIDITDVAKTQSQLMASQNRLLALMEKTTVIFAMKDLHGHYQYANSRFLMFFGLSADEYQGKSNFSLMSADIATSLWELDLRALRTGESCSGEHMIPGKDGPRYLKTVHQILHDINGEPSAFIIEAEDITLSKQAAEQLRINAQVFEQAGEAIVVTDSNAIIQTVNTAFQRITGYGSEAIGQPLQFLKSEKHSEVFYQQLWASLKEKGFWQGEIWNKHRSGEEYPCWLTINLLDDNHGNTEHFIAIFSDIAEIKTSQQKAEYLSTHDALTGLPNRALFNDRLKHDLATASRNKQQLALLFIDLDDFKTINDTLGHDVGDELLREAANRLRAVVRDVDTVARLGGDEFTAILSDCTPTSVSEVANRILNDLSASFIVQGRTLFVSASIGVAFYPDDHQDATSLVRSADAAMYRAKELGRNRVEFYRADLQVRLMKRAILEGALREAMRKNRLRLVFQPKYAIAHQPLLIGAEALLRWQDPELGNVPPAEFIPVAEASGLVIELTQTVEMLLINQLIAWQAQGFVIPPIAFNVSARSIREPMFASKLIDKIMNANISTQLIQVEITEGALLENSQVVTSNLDELNCAGVNIAIDDFGTGYSSLSYLKRLPLHELKIDKSFVDGLGKDPEDEAIAKAVLGLAKALDLHTIAEGVESDEQLNWLVQHDCDSVQGYLLSRPLESSAFEALLRAEGATA</sequence>
<feature type="active site" evidence="1">
    <location>
        <position position="134"/>
    </location>
</feature>
<dbReference type="Pfam" id="PF00563">
    <property type="entry name" value="EAL"/>
    <property type="match status" value="1"/>
</dbReference>
<dbReference type="SMART" id="SM00091">
    <property type="entry name" value="PAS"/>
    <property type="match status" value="4"/>
</dbReference>
<evidence type="ECO:0000259" key="5">
    <source>
        <dbReference type="PROSITE" id="PS50123"/>
    </source>
</evidence>
<dbReference type="Pfam" id="PF13426">
    <property type="entry name" value="PAS_9"/>
    <property type="match status" value="1"/>
</dbReference>
<dbReference type="SMART" id="SM00267">
    <property type="entry name" value="GGDEF"/>
    <property type="match status" value="1"/>
</dbReference>
<evidence type="ECO:0000313" key="9">
    <source>
        <dbReference type="Proteomes" id="UP001165395"/>
    </source>
</evidence>
<dbReference type="InterPro" id="IPR022642">
    <property type="entry name" value="CheR_C"/>
</dbReference>
<proteinExistence type="predicted"/>
<keyword evidence="9" id="KW-1185">Reference proteome</keyword>
<dbReference type="Pfam" id="PF01739">
    <property type="entry name" value="CheR"/>
    <property type="match status" value="1"/>
</dbReference>
<dbReference type="NCBIfam" id="TIGR00229">
    <property type="entry name" value="sensory_box"/>
    <property type="match status" value="2"/>
</dbReference>
<name>A0ABS8D8Q5_9NEIS</name>
<dbReference type="Proteomes" id="UP001165395">
    <property type="component" value="Unassembled WGS sequence"/>
</dbReference>
<dbReference type="SUPFAM" id="SSF55785">
    <property type="entry name" value="PYP-like sensor domain (PAS domain)"/>
    <property type="match status" value="2"/>
</dbReference>
<feature type="domain" description="CheR-type methyltransferase" evidence="5">
    <location>
        <begin position="192"/>
        <end position="443"/>
    </location>
</feature>
<dbReference type="InterPro" id="IPR000673">
    <property type="entry name" value="Sig_transdc_resp-reg_Me-estase"/>
</dbReference>
<evidence type="ECO:0000256" key="2">
    <source>
        <dbReference type="SAM" id="Coils"/>
    </source>
</evidence>
<keyword evidence="1" id="KW-0145">Chemotaxis</keyword>
<dbReference type="InterPro" id="IPR043128">
    <property type="entry name" value="Rev_trsase/Diguanyl_cyclase"/>
</dbReference>
<dbReference type="InterPro" id="IPR013656">
    <property type="entry name" value="PAS_4"/>
</dbReference>
<feature type="active site" evidence="1">
    <location>
        <position position="15"/>
    </location>
</feature>
<dbReference type="InterPro" id="IPR035965">
    <property type="entry name" value="PAS-like_dom_sf"/>
</dbReference>
<evidence type="ECO:0000259" key="7">
    <source>
        <dbReference type="PROSITE" id="PS50887"/>
    </source>
</evidence>
<feature type="coiled-coil region" evidence="2">
    <location>
        <begin position="624"/>
        <end position="683"/>
    </location>
</feature>
<dbReference type="CDD" id="cd01949">
    <property type="entry name" value="GGDEF"/>
    <property type="match status" value="1"/>
</dbReference>
<dbReference type="Pfam" id="PF00990">
    <property type="entry name" value="GGDEF"/>
    <property type="match status" value="1"/>
</dbReference>
<dbReference type="CDD" id="cd00130">
    <property type="entry name" value="PAS"/>
    <property type="match status" value="2"/>
</dbReference>
<dbReference type="SUPFAM" id="SSF47757">
    <property type="entry name" value="Chemotaxis receptor methyltransferase CheR, N-terminal domain"/>
    <property type="match status" value="1"/>
</dbReference>
<dbReference type="InterPro" id="IPR029063">
    <property type="entry name" value="SAM-dependent_MTases_sf"/>
</dbReference>
<dbReference type="Gene3D" id="3.30.70.270">
    <property type="match status" value="1"/>
</dbReference>
<dbReference type="Gene3D" id="3.20.20.450">
    <property type="entry name" value="EAL domain"/>
    <property type="match status" value="1"/>
</dbReference>
<evidence type="ECO:0000259" key="4">
    <source>
        <dbReference type="PROSITE" id="PS50122"/>
    </source>
</evidence>
<dbReference type="InterPro" id="IPR035919">
    <property type="entry name" value="EAL_sf"/>
</dbReference>
<dbReference type="InterPro" id="IPR052155">
    <property type="entry name" value="Biofilm_reg_signaling"/>
</dbReference>
<dbReference type="PANTHER" id="PTHR44757">
    <property type="entry name" value="DIGUANYLATE CYCLASE DGCP"/>
    <property type="match status" value="1"/>
</dbReference>
<dbReference type="Pfam" id="PF01339">
    <property type="entry name" value="CheB_methylest"/>
    <property type="match status" value="1"/>
</dbReference>
<feature type="domain" description="GGDEF" evidence="7">
    <location>
        <begin position="1087"/>
        <end position="1219"/>
    </location>
</feature>
<evidence type="ECO:0000256" key="1">
    <source>
        <dbReference type="PROSITE-ProRule" id="PRU00050"/>
    </source>
</evidence>